<evidence type="ECO:0000256" key="3">
    <source>
        <dbReference type="ARBA" id="ARBA00022723"/>
    </source>
</evidence>
<evidence type="ECO:0000256" key="2">
    <source>
        <dbReference type="ARBA" id="ARBA00022490"/>
    </source>
</evidence>
<evidence type="ECO:0000256" key="1">
    <source>
        <dbReference type="ARBA" id="ARBA00004496"/>
    </source>
</evidence>
<evidence type="ECO:0000256" key="6">
    <source>
        <dbReference type="ARBA" id="ARBA00031828"/>
    </source>
</evidence>
<dbReference type="NCBIfam" id="TIGR01656">
    <property type="entry name" value="Histidinol-ppas"/>
    <property type="match status" value="1"/>
</dbReference>
<dbReference type="InterPro" id="IPR023214">
    <property type="entry name" value="HAD_sf"/>
</dbReference>
<dbReference type="PANTHER" id="PTHR42891">
    <property type="entry name" value="D-GLYCERO-BETA-D-MANNO-HEPTOSE-1,7-BISPHOSPHATE 7-PHOSPHATASE"/>
    <property type="match status" value="1"/>
</dbReference>
<keyword evidence="5 7" id="KW-0119">Carbohydrate metabolism</keyword>
<evidence type="ECO:0000256" key="9">
    <source>
        <dbReference type="PIRSR" id="PIRSR004682-3"/>
    </source>
</evidence>
<reference evidence="11 12" key="1">
    <citation type="submission" date="2019-07" db="EMBL/GenBank/DDBJ databases">
        <title>Salinicoccus cyprini sp. nov., isolated from gastro-intestinal tract of mirror carp, Cyprinus carpio var. specularis, collected from Gobind Sagar Reservoir, Himachal Pradesh, India.</title>
        <authorList>
            <person name="Talwar C."/>
            <person name="Singh A.K."/>
            <person name="Lal R."/>
            <person name="Negi R.K."/>
        </authorList>
    </citation>
    <scope>NUCLEOTIDE SEQUENCE [LARGE SCALE GENOMIC DNA]</scope>
    <source>
        <strain evidence="11 12">CT19</strain>
    </source>
</reference>
<evidence type="ECO:0000313" key="11">
    <source>
        <dbReference type="EMBL" id="TVT26810.1"/>
    </source>
</evidence>
<comment type="caution">
    <text evidence="11">The sequence shown here is derived from an EMBL/GenBank/DDBJ whole genome shotgun (WGS) entry which is preliminary data.</text>
</comment>
<dbReference type="CDD" id="cd07503">
    <property type="entry name" value="HAD_HisB-N"/>
    <property type="match status" value="1"/>
</dbReference>
<gene>
    <name evidence="11" type="ORF">FO441_11680</name>
</gene>
<dbReference type="Proteomes" id="UP000315103">
    <property type="component" value="Unassembled WGS sequence"/>
</dbReference>
<dbReference type="InterPro" id="IPR006549">
    <property type="entry name" value="HAD-SF_hydro_IIIA"/>
</dbReference>
<feature type="binding site" evidence="10">
    <location>
        <position position="115"/>
    </location>
    <ligand>
        <name>Zn(2+)</name>
        <dbReference type="ChEBI" id="CHEBI:29105"/>
    </ligand>
</feature>
<comment type="cofactor">
    <cofactor evidence="10">
        <name>Zn(2+)</name>
        <dbReference type="ChEBI" id="CHEBI:29105"/>
    </cofactor>
</comment>
<dbReference type="GO" id="GO:0005737">
    <property type="term" value="C:cytoplasm"/>
    <property type="evidence" value="ECO:0007669"/>
    <property type="project" value="UniProtKB-SubCell"/>
</dbReference>
<dbReference type="InterPro" id="IPR036412">
    <property type="entry name" value="HAD-like_sf"/>
</dbReference>
<protein>
    <recommendedName>
        <fullName evidence="6 7">D,D-heptose 1,7-bisphosphate phosphatase</fullName>
        <ecNumber evidence="7">3.1.3.-</ecNumber>
    </recommendedName>
</protein>
<feature type="site" description="Contributes to substrate recognition" evidence="9">
    <location>
        <position position="118"/>
    </location>
</feature>
<feature type="binding site" evidence="10">
    <location>
        <position position="109"/>
    </location>
    <ligand>
        <name>Zn(2+)</name>
        <dbReference type="ChEBI" id="CHEBI:29105"/>
    </ligand>
</feature>
<feature type="binding site" evidence="10">
    <location>
        <position position="24"/>
    </location>
    <ligand>
        <name>Mg(2+)</name>
        <dbReference type="ChEBI" id="CHEBI:18420"/>
    </ligand>
</feature>
<keyword evidence="10" id="KW-0460">Magnesium</keyword>
<dbReference type="EC" id="3.1.3.-" evidence="7"/>
<dbReference type="Pfam" id="PF13242">
    <property type="entry name" value="Hydrolase_like"/>
    <property type="match status" value="1"/>
</dbReference>
<evidence type="ECO:0000256" key="8">
    <source>
        <dbReference type="PIRSR" id="PIRSR004682-1"/>
    </source>
</evidence>
<keyword evidence="10" id="KW-0862">Zinc</keyword>
<proteinExistence type="inferred from homology"/>
<feature type="binding site" evidence="10">
    <location>
        <position position="144"/>
    </location>
    <ligand>
        <name>Mg(2+)</name>
        <dbReference type="ChEBI" id="CHEBI:18420"/>
    </ligand>
</feature>
<dbReference type="PANTHER" id="PTHR42891:SF1">
    <property type="entry name" value="D-GLYCERO-BETA-D-MANNO-HEPTOSE-1,7-BISPHOSPHATE 7-PHOSPHATASE"/>
    <property type="match status" value="1"/>
</dbReference>
<feature type="binding site" evidence="10">
    <location>
        <position position="107"/>
    </location>
    <ligand>
        <name>Zn(2+)</name>
        <dbReference type="ChEBI" id="CHEBI:29105"/>
    </ligand>
</feature>
<dbReference type="RefSeq" id="WP_145290800.1">
    <property type="nucleotide sequence ID" value="NZ_VMSJ01000006.1"/>
</dbReference>
<evidence type="ECO:0000256" key="4">
    <source>
        <dbReference type="ARBA" id="ARBA00022801"/>
    </source>
</evidence>
<dbReference type="GO" id="GO:0005975">
    <property type="term" value="P:carbohydrate metabolic process"/>
    <property type="evidence" value="ECO:0007669"/>
    <property type="project" value="InterPro"/>
</dbReference>
<dbReference type="InterPro" id="IPR006543">
    <property type="entry name" value="Histidinol-phos"/>
</dbReference>
<keyword evidence="2 7" id="KW-0963">Cytoplasm</keyword>
<keyword evidence="12" id="KW-1185">Reference proteome</keyword>
<feature type="binding site" evidence="10">
    <location>
        <position position="22"/>
    </location>
    <ligand>
        <name>Mg(2+)</name>
        <dbReference type="ChEBI" id="CHEBI:18420"/>
    </ligand>
</feature>
<evidence type="ECO:0000256" key="5">
    <source>
        <dbReference type="ARBA" id="ARBA00023277"/>
    </source>
</evidence>
<name>A0A558ARD3_9STAP</name>
<dbReference type="GO" id="GO:0046872">
    <property type="term" value="F:metal ion binding"/>
    <property type="evidence" value="ECO:0007669"/>
    <property type="project" value="UniProtKB-KW"/>
</dbReference>
<dbReference type="NCBIfam" id="TIGR01662">
    <property type="entry name" value="HAD-SF-IIIA"/>
    <property type="match status" value="1"/>
</dbReference>
<sequence length="193" mass="21513">MASIDDRGRGHGTTGQKAVFLDRDGVINEVLTKRVKFVNHPEDLFLLRGVPEAVRQFNEAGWKVFIVTNQGGVGLGFMSEMDLETIHEALLGKLEKYGAHVDDIAYCSHRPDAGCRCRKPEAGMIIDLARRHDISLQDSYMVGDRVPDILAGQKAGTHTVFISSSENKTLDADYRFDSLLAFSSWLTERNCQQ</sequence>
<keyword evidence="3 10" id="KW-0479">Metal-binding</keyword>
<dbReference type="OrthoDB" id="9801899at2"/>
<dbReference type="PIRSF" id="PIRSF004682">
    <property type="entry name" value="GmhB"/>
    <property type="match status" value="1"/>
</dbReference>
<feature type="binding site" evidence="10">
    <location>
        <position position="117"/>
    </location>
    <ligand>
        <name>Zn(2+)</name>
        <dbReference type="ChEBI" id="CHEBI:29105"/>
    </ligand>
</feature>
<evidence type="ECO:0000313" key="12">
    <source>
        <dbReference type="Proteomes" id="UP000315103"/>
    </source>
</evidence>
<organism evidence="11 12">
    <name type="scientific">Salinicoccus cyprini</name>
    <dbReference type="NCBI Taxonomy" id="2493691"/>
    <lineage>
        <taxon>Bacteria</taxon>
        <taxon>Bacillati</taxon>
        <taxon>Bacillota</taxon>
        <taxon>Bacilli</taxon>
        <taxon>Bacillales</taxon>
        <taxon>Staphylococcaceae</taxon>
        <taxon>Salinicoccus</taxon>
    </lineage>
</organism>
<dbReference type="GO" id="GO:0016791">
    <property type="term" value="F:phosphatase activity"/>
    <property type="evidence" value="ECO:0007669"/>
    <property type="project" value="InterPro"/>
</dbReference>
<feature type="active site" description="Nucleophile" evidence="8">
    <location>
        <position position="22"/>
    </location>
</feature>
<comment type="cofactor">
    <cofactor evidence="10">
        <name>Mg(2+)</name>
        <dbReference type="ChEBI" id="CHEBI:18420"/>
    </cofactor>
</comment>
<dbReference type="SUPFAM" id="SSF56784">
    <property type="entry name" value="HAD-like"/>
    <property type="match status" value="1"/>
</dbReference>
<dbReference type="AlphaFoldDB" id="A0A558ARD3"/>
<evidence type="ECO:0000256" key="10">
    <source>
        <dbReference type="PIRSR" id="PIRSR004682-4"/>
    </source>
</evidence>
<comment type="subcellular location">
    <subcellularLocation>
        <location evidence="1 7">Cytoplasm</location>
    </subcellularLocation>
</comment>
<accession>A0A558ARD3</accession>
<dbReference type="InterPro" id="IPR004446">
    <property type="entry name" value="Heptose_bisP_phosphatase"/>
</dbReference>
<feature type="active site" description="Proton donor" evidence="8">
    <location>
        <position position="24"/>
    </location>
</feature>
<feature type="site" description="Stabilizes the phosphoryl group" evidence="9">
    <location>
        <position position="68"/>
    </location>
</feature>
<keyword evidence="4 7" id="KW-0378">Hydrolase</keyword>
<dbReference type="EMBL" id="VMSJ01000006">
    <property type="protein sequence ID" value="TVT26810.1"/>
    <property type="molecule type" value="Genomic_DNA"/>
</dbReference>
<feature type="site" description="Stabilizes the phosphoryl group" evidence="9">
    <location>
        <position position="119"/>
    </location>
</feature>
<dbReference type="Gene3D" id="3.40.50.1000">
    <property type="entry name" value="HAD superfamily/HAD-like"/>
    <property type="match status" value="1"/>
</dbReference>
<comment type="similarity">
    <text evidence="7">Belongs to the gmhB family.</text>
</comment>
<evidence type="ECO:0000256" key="7">
    <source>
        <dbReference type="PIRNR" id="PIRNR004682"/>
    </source>
</evidence>